<dbReference type="RefSeq" id="WP_123279435.1">
    <property type="nucleotide sequence ID" value="NZ_RJTW01000007.1"/>
</dbReference>
<proteinExistence type="predicted"/>
<reference evidence="1 2" key="1">
    <citation type="submission" date="2018-11" db="EMBL/GenBank/DDBJ databases">
        <title>Proposal to divide the Flavobacteriaceae and reorganize its genera based on Amino Acid Identity values calculated from whole genome sequences.</title>
        <authorList>
            <person name="Nicholson A.C."/>
            <person name="Gulvik C.A."/>
            <person name="Whitney A.M."/>
            <person name="Humrighouse B.W."/>
            <person name="Bell M."/>
            <person name="Holmes B."/>
            <person name="Steigerwalt A."/>
            <person name="Villarma A."/>
            <person name="Sheth M."/>
            <person name="Batra D."/>
            <person name="Pryor J."/>
            <person name="Bernardet J.-F."/>
            <person name="Hugo C."/>
            <person name="Kampfer P."/>
            <person name="Newman J."/>
            <person name="Mcquiston J.R."/>
        </authorList>
    </citation>
    <scope>NUCLEOTIDE SEQUENCE [LARGE SCALE GENOMIC DNA]</scope>
    <source>
        <strain evidence="1 2">G0235</strain>
    </source>
</reference>
<accession>A0ABX9X4T6</accession>
<comment type="caution">
    <text evidence="1">The sequence shown here is derived from an EMBL/GenBank/DDBJ whole genome shotgun (WGS) entry which is preliminary data.</text>
</comment>
<dbReference type="GeneID" id="301714608"/>
<evidence type="ECO:0000313" key="1">
    <source>
        <dbReference type="EMBL" id="ROH90588.1"/>
    </source>
</evidence>
<keyword evidence="2" id="KW-1185">Reference proteome</keyword>
<sequence length="114" mass="13005">MDTYTYDGNNISTEISEGGGSSYSTKIVYSYDDKQNPYININKYLKIMMGRAYAVSQNNYLTEKISYKSNGVWTQNQTRTSTIQYNSTGYPTEVISKEANGNLSAKYTYEYITQ</sequence>
<dbReference type="EMBL" id="RJTW01000007">
    <property type="protein sequence ID" value="ROH90588.1"/>
    <property type="molecule type" value="Genomic_DNA"/>
</dbReference>
<evidence type="ECO:0000313" key="2">
    <source>
        <dbReference type="Proteomes" id="UP000281899"/>
    </source>
</evidence>
<evidence type="ECO:0008006" key="3">
    <source>
        <dbReference type="Google" id="ProtNLM"/>
    </source>
</evidence>
<organism evidence="1 2">
    <name type="scientific">Chryseobacterium cucumeris</name>
    <dbReference type="NCBI Taxonomy" id="1813611"/>
    <lineage>
        <taxon>Bacteria</taxon>
        <taxon>Pseudomonadati</taxon>
        <taxon>Bacteroidota</taxon>
        <taxon>Flavobacteriia</taxon>
        <taxon>Flavobacteriales</taxon>
        <taxon>Weeksellaceae</taxon>
        <taxon>Chryseobacterium group</taxon>
        <taxon>Chryseobacterium</taxon>
    </lineage>
</organism>
<protein>
    <recommendedName>
        <fullName evidence="3">YD repeat-containing protein</fullName>
    </recommendedName>
</protein>
<name>A0ABX9X4T6_9FLAO</name>
<dbReference type="Proteomes" id="UP000281899">
    <property type="component" value="Unassembled WGS sequence"/>
</dbReference>
<gene>
    <name evidence="1" type="ORF">EGI15_18185</name>
</gene>